<dbReference type="EMBL" id="WHUG01000002">
    <property type="protein sequence ID" value="MQA37915.1"/>
    <property type="molecule type" value="Genomic_DNA"/>
</dbReference>
<dbReference type="Proteomes" id="UP000440498">
    <property type="component" value="Unassembled WGS sequence"/>
</dbReference>
<dbReference type="PANTHER" id="PTHR34351">
    <property type="entry name" value="SLR1927 PROTEIN-RELATED"/>
    <property type="match status" value="1"/>
</dbReference>
<evidence type="ECO:0000313" key="2">
    <source>
        <dbReference type="EMBL" id="MQA37915.1"/>
    </source>
</evidence>
<organism evidence="2 3">
    <name type="scientific">Rugamonas aquatica</name>
    <dbReference type="NCBI Taxonomy" id="2743357"/>
    <lineage>
        <taxon>Bacteria</taxon>
        <taxon>Pseudomonadati</taxon>
        <taxon>Pseudomonadota</taxon>
        <taxon>Betaproteobacteria</taxon>
        <taxon>Burkholderiales</taxon>
        <taxon>Oxalobacteraceae</taxon>
        <taxon>Telluria group</taxon>
        <taxon>Rugamonas</taxon>
    </lineage>
</organism>
<sequence length="343" mass="37124">MAGPPPPQPSQSPPSPLHGLYRRARDQWLFQLGPSEAGVVTLTMRRVFIVPTRPGLAFAGLLLLMLIGALNYNLGLGFALTFFAGACAVADMYQTASNLARLELTPGRAAPVFAGEEAQFELHLHNRGKLARYAVWLGFQADGEPRQVTDVAAGGVSTVRLSAATSARGWLDAPRIRLVTRFPLGLFRAWSYWRPALKVLVYPAPELPAQPLPSSGAASEDGHGTVGLDNFAGIRSYHPGDPMRHLAWRQIARHDPALGGQLVTKHFDGGAVAELCLDFAALPVQLELELKLSRMTRWVLEAEQRALPYTFRLAQHEYGPALGDAHQAACLRALALFGVEGSA</sequence>
<comment type="caution">
    <text evidence="2">The sequence shown here is derived from an EMBL/GenBank/DDBJ whole genome shotgun (WGS) entry which is preliminary data.</text>
</comment>
<dbReference type="AlphaFoldDB" id="A0A6A7MYT7"/>
<keyword evidence="1" id="KW-0472">Membrane</keyword>
<dbReference type="RefSeq" id="WP_152837358.1">
    <property type="nucleotide sequence ID" value="NZ_WHUG01000002.1"/>
</dbReference>
<gene>
    <name evidence="2" type="ORF">GEV02_07115</name>
</gene>
<keyword evidence="1" id="KW-0812">Transmembrane</keyword>
<evidence type="ECO:0000313" key="3">
    <source>
        <dbReference type="Proteomes" id="UP000440498"/>
    </source>
</evidence>
<keyword evidence="3" id="KW-1185">Reference proteome</keyword>
<reference evidence="2 3" key="1">
    <citation type="submission" date="2019-10" db="EMBL/GenBank/DDBJ databases">
        <title>Two novel species isolated from a subtropical stream in China.</title>
        <authorList>
            <person name="Lu H."/>
        </authorList>
    </citation>
    <scope>NUCLEOTIDE SEQUENCE [LARGE SCALE GENOMIC DNA]</scope>
    <source>
        <strain evidence="2 3">FT29W</strain>
    </source>
</reference>
<accession>A0A6A7MYT7</accession>
<dbReference type="PANTHER" id="PTHR34351:SF1">
    <property type="entry name" value="SLR1927 PROTEIN"/>
    <property type="match status" value="1"/>
</dbReference>
<proteinExistence type="predicted"/>
<evidence type="ECO:0000256" key="1">
    <source>
        <dbReference type="SAM" id="Phobius"/>
    </source>
</evidence>
<name>A0A6A7MYT7_9BURK</name>
<keyword evidence="1" id="KW-1133">Transmembrane helix</keyword>
<feature type="transmembrane region" description="Helical" evidence="1">
    <location>
        <begin position="54"/>
        <end position="70"/>
    </location>
</feature>
<protein>
    <submittedName>
        <fullName evidence="2">DUF58 domain-containing protein</fullName>
    </submittedName>
</protein>